<feature type="region of interest" description="Disordered" evidence="1">
    <location>
        <begin position="1"/>
        <end position="58"/>
    </location>
</feature>
<dbReference type="InterPro" id="IPR008571">
    <property type="entry name" value="HerA-like"/>
</dbReference>
<evidence type="ECO:0000259" key="2">
    <source>
        <dbReference type="Pfam" id="PF01935"/>
    </source>
</evidence>
<gene>
    <name evidence="3" type="ORF">EPK99_06665</name>
</gene>
<dbReference type="OrthoDB" id="9806951at2"/>
<protein>
    <submittedName>
        <fullName evidence="3">DUF87 domain-containing protein</fullName>
    </submittedName>
</protein>
<accession>A0A3S3RHT1</accession>
<comment type="caution">
    <text evidence="3">The sequence shown here is derived from an EMBL/GenBank/DDBJ whole genome shotgun (WGS) entry which is preliminary data.</text>
</comment>
<keyword evidence="4" id="KW-1185">Reference proteome</keyword>
<dbReference type="Pfam" id="PF01935">
    <property type="entry name" value="DUF87"/>
    <property type="match status" value="1"/>
</dbReference>
<evidence type="ECO:0000313" key="3">
    <source>
        <dbReference type="EMBL" id="RWX78306.1"/>
    </source>
</evidence>
<feature type="domain" description="Helicase HerA central" evidence="2">
    <location>
        <begin position="89"/>
        <end position="140"/>
    </location>
</feature>
<dbReference type="InterPro" id="IPR002789">
    <property type="entry name" value="HerA_central"/>
</dbReference>
<dbReference type="Proteomes" id="UP000287687">
    <property type="component" value="Unassembled WGS sequence"/>
</dbReference>
<feature type="compositionally biased region" description="Basic and acidic residues" evidence="1">
    <location>
        <begin position="12"/>
        <end position="43"/>
    </location>
</feature>
<dbReference type="AlphaFoldDB" id="A0A3S3RHT1"/>
<dbReference type="EMBL" id="SBIP01000002">
    <property type="protein sequence ID" value="RWX78306.1"/>
    <property type="molecule type" value="Genomic_DNA"/>
</dbReference>
<sequence length="612" mass="65463">MLLRAWSATRGLQHEPLRSHHGPDPRRRETEHPDRGGEARQADLSDPQASGLCERRRRQVDHGSAIRLPRRRWAAYPADRNRQEICAGDRIMILADLAHLLDHPTAIVGTTGAGKTFAAKGAVEVLLAIGRRVIIIDPTGAWWGLRTGADGNRDGGFPVMIFGGDHADVELTPDGESGKALGKALANRDVRAIIDISSMTGGEKNRFLTPFLEQLYAGNRAPLHLIVDEADEVAAQKPADGEQRLLGIFDKIVRRGRIKGFRPLMITQRPAVIHKNVLSQIGTLIALKLTSPQDRKAIDDWVKGNADAGEARAVMSSLPTLARGEGWVWSPAANVLARTTFPAIKTFDSSRTPTDGETIVQPALTSVDVEALRTAMTIAVTDASVPSARLPSRAEIDSAEQRGFARGLEQGMARGAALVLDAARAASESVWSPLTAQDQANVATPPAARAAVPAVEKSQPVAKAIQRTGASENPLLNAAMQVYPVKMTWAGLAAMCGRKASGGHFNTTRKRLKADGFVREEGDLVILLNPPDAPEGVIPADLLEQNLPQPAQKMFAAIRRSPGIAIDGLAAALGMQPRGGHWNTGMSILRKNGLITETAGICIAEGLEGAKS</sequence>
<organism evidence="3 4">
    <name type="scientific">Neorhizobium lilium</name>
    <dbReference type="NCBI Taxonomy" id="2503024"/>
    <lineage>
        <taxon>Bacteria</taxon>
        <taxon>Pseudomonadati</taxon>
        <taxon>Pseudomonadota</taxon>
        <taxon>Alphaproteobacteria</taxon>
        <taxon>Hyphomicrobiales</taxon>
        <taxon>Rhizobiaceae</taxon>
        <taxon>Rhizobium/Agrobacterium group</taxon>
        <taxon>Neorhizobium</taxon>
    </lineage>
</organism>
<dbReference type="CDD" id="cd01127">
    <property type="entry name" value="TrwB_TraG_TraD_VirD4"/>
    <property type="match status" value="1"/>
</dbReference>
<dbReference type="SUPFAM" id="SSF52540">
    <property type="entry name" value="P-loop containing nucleoside triphosphate hydrolases"/>
    <property type="match status" value="1"/>
</dbReference>
<evidence type="ECO:0000313" key="4">
    <source>
        <dbReference type="Proteomes" id="UP000287687"/>
    </source>
</evidence>
<name>A0A3S3RHT1_9HYPH</name>
<reference evidence="3 4" key="1">
    <citation type="submission" date="2019-01" db="EMBL/GenBank/DDBJ databases">
        <title>The draft genome of Rhizobium sp. 24NR.</title>
        <authorList>
            <person name="Liu L."/>
            <person name="Liang L."/>
            <person name="Shi S."/>
            <person name="Xu L."/>
            <person name="Wang X."/>
            <person name="Li L."/>
            <person name="Zhang X."/>
        </authorList>
    </citation>
    <scope>NUCLEOTIDE SEQUENCE [LARGE SCALE GENOMIC DNA]</scope>
    <source>
        <strain evidence="3 4">24NR</strain>
    </source>
</reference>
<dbReference type="InterPro" id="IPR027417">
    <property type="entry name" value="P-loop_NTPase"/>
</dbReference>
<dbReference type="PANTHER" id="PTHR42957">
    <property type="entry name" value="HELICASE MJ1565-RELATED"/>
    <property type="match status" value="1"/>
</dbReference>
<proteinExistence type="predicted"/>
<evidence type="ECO:0000256" key="1">
    <source>
        <dbReference type="SAM" id="MobiDB-lite"/>
    </source>
</evidence>
<dbReference type="Gene3D" id="3.40.50.300">
    <property type="entry name" value="P-loop containing nucleotide triphosphate hydrolases"/>
    <property type="match status" value="1"/>
</dbReference>
<dbReference type="PANTHER" id="PTHR42957:SF1">
    <property type="entry name" value="HELICASE MJ1565-RELATED"/>
    <property type="match status" value="1"/>
</dbReference>